<keyword evidence="1" id="KW-0472">Membrane</keyword>
<dbReference type="eggNOG" id="ENOG502TFK2">
    <property type="taxonomic scope" value="Eukaryota"/>
</dbReference>
<feature type="transmembrane region" description="Helical" evidence="1">
    <location>
        <begin position="39"/>
        <end position="59"/>
    </location>
</feature>
<accession>E3NTN7</accession>
<dbReference type="EMBL" id="DS270252">
    <property type="protein sequence ID" value="EFO92658.1"/>
    <property type="molecule type" value="Genomic_DNA"/>
</dbReference>
<dbReference type="Pfam" id="PF10322">
    <property type="entry name" value="7TM_GPCR_Sru"/>
    <property type="match status" value="1"/>
</dbReference>
<feature type="transmembrane region" description="Helical" evidence="1">
    <location>
        <begin position="71"/>
        <end position="93"/>
    </location>
</feature>
<dbReference type="STRING" id="31234.E3NTN7"/>
<keyword evidence="1" id="KW-0812">Transmembrane</keyword>
<feature type="transmembrane region" description="Helical" evidence="1">
    <location>
        <begin position="272"/>
        <end position="297"/>
    </location>
</feature>
<dbReference type="OrthoDB" id="5799018at2759"/>
<feature type="transmembrane region" description="Helical" evidence="1">
    <location>
        <begin position="232"/>
        <end position="251"/>
    </location>
</feature>
<dbReference type="PANTHER" id="PTHR46045:SF18">
    <property type="entry name" value="SERPENTINE RECEPTOR, CLASS U"/>
    <property type="match status" value="1"/>
</dbReference>
<dbReference type="Proteomes" id="UP000008281">
    <property type="component" value="Unassembled WGS sequence"/>
</dbReference>
<dbReference type="HOGENOM" id="CLU_049496_0_0_1"/>
<dbReference type="AlphaFoldDB" id="E3NTN7"/>
<name>E3NTN7_CAERE</name>
<evidence type="ECO:0000256" key="1">
    <source>
        <dbReference type="SAM" id="Phobius"/>
    </source>
</evidence>
<sequence length="358" mass="41832">MSVSFNLSSLNGTVHFDESYINYEFNWKQFPTAFATLPWIYMIPSFLVICEIFNVYINSNRKKPEPGKNQHVFLIISLSQFTCFALFFSDFWMTRLPSTGIFTSYCATIPPNHWLKCILFAALYFNYLAMSFPFLLPVIRLIIVTFPKRHVIINTILIRYGVPLILLFPICFTFYLIPALGVCKQRASPYPFGAIWIYYINSAFGVTPLRFEIINTWVLFQLRNSFFHLYNLIFWMTLSIIANFLLFYQVGQARSRLIRAQTSGTSKRAHTSITITTLAMITFYVTNGSFLLMYIFYYGTNSYFSYAEIIRPFGNDLQTCVVTWVFYLTHPAFQKKKSMDSNLIFSTSSFRRRVDFSI</sequence>
<dbReference type="InParanoid" id="E3NTN7"/>
<keyword evidence="1" id="KW-1133">Transmembrane helix</keyword>
<dbReference type="PANTHER" id="PTHR46045">
    <property type="entry name" value="SERPENTINE RECEPTOR, CLASS U-RELATED"/>
    <property type="match status" value="1"/>
</dbReference>
<evidence type="ECO:0000313" key="3">
    <source>
        <dbReference type="Proteomes" id="UP000008281"/>
    </source>
</evidence>
<dbReference type="FunCoup" id="E3NTN7">
    <property type="interactions" value="10"/>
</dbReference>
<proteinExistence type="predicted"/>
<gene>
    <name evidence="2" type="ORF">CRE_07956</name>
</gene>
<feature type="transmembrane region" description="Helical" evidence="1">
    <location>
        <begin position="113"/>
        <end position="136"/>
    </location>
</feature>
<organism evidence="3">
    <name type="scientific">Caenorhabditis remanei</name>
    <name type="common">Caenorhabditis vulgaris</name>
    <dbReference type="NCBI Taxonomy" id="31234"/>
    <lineage>
        <taxon>Eukaryota</taxon>
        <taxon>Metazoa</taxon>
        <taxon>Ecdysozoa</taxon>
        <taxon>Nematoda</taxon>
        <taxon>Chromadorea</taxon>
        <taxon>Rhabditida</taxon>
        <taxon>Rhabditina</taxon>
        <taxon>Rhabditomorpha</taxon>
        <taxon>Rhabditoidea</taxon>
        <taxon>Rhabditidae</taxon>
        <taxon>Peloderinae</taxon>
        <taxon>Caenorhabditis</taxon>
    </lineage>
</organism>
<dbReference type="InterPro" id="IPR003839">
    <property type="entry name" value="7TM_GPCR_serpentine_rcpt_Sru"/>
</dbReference>
<evidence type="ECO:0000313" key="2">
    <source>
        <dbReference type="EMBL" id="EFO92658.1"/>
    </source>
</evidence>
<keyword evidence="3" id="KW-1185">Reference proteome</keyword>
<feature type="transmembrane region" description="Helical" evidence="1">
    <location>
        <begin position="157"/>
        <end position="177"/>
    </location>
</feature>
<protein>
    <submittedName>
        <fullName evidence="2">Uncharacterized protein</fullName>
    </submittedName>
</protein>
<reference evidence="2" key="1">
    <citation type="submission" date="2007-07" db="EMBL/GenBank/DDBJ databases">
        <title>PCAP assembly of the Caenorhabditis remanei genome.</title>
        <authorList>
            <consortium name="The Caenorhabditis remanei Sequencing Consortium"/>
            <person name="Wilson R.K."/>
        </authorList>
    </citation>
    <scope>NUCLEOTIDE SEQUENCE [LARGE SCALE GENOMIC DNA]</scope>
    <source>
        <strain evidence="2">PB4641</strain>
    </source>
</reference>